<dbReference type="Proteomes" id="UP000249542">
    <property type="component" value="Unassembled WGS sequence"/>
</dbReference>
<evidence type="ECO:0000313" key="3">
    <source>
        <dbReference type="EMBL" id="PZW43841.1"/>
    </source>
</evidence>
<dbReference type="SUPFAM" id="SSF53474">
    <property type="entry name" value="alpha/beta-Hydrolases"/>
    <property type="match status" value="1"/>
</dbReference>
<keyword evidence="1 3" id="KW-0378">Hydrolase</keyword>
<reference evidence="3 4" key="1">
    <citation type="submission" date="2018-06" db="EMBL/GenBank/DDBJ databases">
        <title>Genomic Encyclopedia of Archaeal and Bacterial Type Strains, Phase II (KMG-II): from individual species to whole genera.</title>
        <authorList>
            <person name="Goeker M."/>
        </authorList>
    </citation>
    <scope>NUCLEOTIDE SEQUENCE [LARGE SCALE GENOMIC DNA]</scope>
    <source>
        <strain evidence="3 4">DSM 15361</strain>
    </source>
</reference>
<dbReference type="InterPro" id="IPR000073">
    <property type="entry name" value="AB_hydrolase_1"/>
</dbReference>
<dbReference type="InterPro" id="IPR050300">
    <property type="entry name" value="GDXG_lipolytic_enzyme"/>
</dbReference>
<keyword evidence="4" id="KW-1185">Reference proteome</keyword>
<dbReference type="AlphaFoldDB" id="A0A2W7IAA1"/>
<evidence type="ECO:0000259" key="2">
    <source>
        <dbReference type="Pfam" id="PF00561"/>
    </source>
</evidence>
<sequence>MIREKNFTLKGSNGLPIVIDAFFKPDQSPKPIVVFCHGYKGFKDWGAWNLVAEHFAENDFFFVKFNFSHNGGTPEQPIDFPNLEAFAQDNYTKQLHDLQCVIDWLVSDNRFAANINAQQIHLIGHSRGGGIVLLKANQEKKVSTVTTWAGVSDFASRFPSGEKLTQWQKDKVYYVENGRTKQQMPHDIQFYEDFIEHREDLDISNAVQNLKIPQLILHAKGDTSVKVKEAERLQEWNPKAKMFLLDESNHVFDTQHPWEKEEMSVSLKHIVSKSIHFIKDN</sequence>
<accession>A0A2W7IAA1</accession>
<name>A0A2W7IAA1_9FLAO</name>
<comment type="caution">
    <text evidence="3">The sequence shown here is derived from an EMBL/GenBank/DDBJ whole genome shotgun (WGS) entry which is preliminary data.</text>
</comment>
<dbReference type="Gene3D" id="3.40.50.1820">
    <property type="entry name" value="alpha/beta hydrolase"/>
    <property type="match status" value="1"/>
</dbReference>
<proteinExistence type="predicted"/>
<organism evidence="3 4">
    <name type="scientific">Mesonia algae</name>
    <dbReference type="NCBI Taxonomy" id="213248"/>
    <lineage>
        <taxon>Bacteria</taxon>
        <taxon>Pseudomonadati</taxon>
        <taxon>Bacteroidota</taxon>
        <taxon>Flavobacteriia</taxon>
        <taxon>Flavobacteriales</taxon>
        <taxon>Flavobacteriaceae</taxon>
        <taxon>Mesonia</taxon>
    </lineage>
</organism>
<feature type="domain" description="AB hydrolase-1" evidence="2">
    <location>
        <begin position="31"/>
        <end position="173"/>
    </location>
</feature>
<dbReference type="RefSeq" id="WP_111539527.1">
    <property type="nucleotide sequence ID" value="NZ_QKYV01000001.1"/>
</dbReference>
<dbReference type="PANTHER" id="PTHR48081">
    <property type="entry name" value="AB HYDROLASE SUPERFAMILY PROTEIN C4A8.06C"/>
    <property type="match status" value="1"/>
</dbReference>
<evidence type="ECO:0000313" key="4">
    <source>
        <dbReference type="Proteomes" id="UP000249542"/>
    </source>
</evidence>
<dbReference type="EMBL" id="QKYV01000001">
    <property type="protein sequence ID" value="PZW43841.1"/>
    <property type="molecule type" value="Genomic_DNA"/>
</dbReference>
<dbReference type="Pfam" id="PF00561">
    <property type="entry name" value="Abhydrolase_1"/>
    <property type="match status" value="1"/>
</dbReference>
<dbReference type="GO" id="GO:0016787">
    <property type="term" value="F:hydrolase activity"/>
    <property type="evidence" value="ECO:0007669"/>
    <property type="project" value="UniProtKB-KW"/>
</dbReference>
<dbReference type="InterPro" id="IPR029058">
    <property type="entry name" value="AB_hydrolase_fold"/>
</dbReference>
<protein>
    <submittedName>
        <fullName evidence="3">Alpha/beta hydrolase family protein</fullName>
    </submittedName>
</protein>
<evidence type="ECO:0000256" key="1">
    <source>
        <dbReference type="ARBA" id="ARBA00022801"/>
    </source>
</evidence>
<gene>
    <name evidence="3" type="ORF">LX95_00167</name>
</gene>